<accession>A0ABD3IGM0</accession>
<evidence type="ECO:0000256" key="1">
    <source>
        <dbReference type="SAM" id="MobiDB-lite"/>
    </source>
</evidence>
<dbReference type="AlphaFoldDB" id="A0ABD3IGM0"/>
<protein>
    <submittedName>
        <fullName evidence="2">Uncharacterized protein</fullName>
    </submittedName>
</protein>
<gene>
    <name evidence="2" type="ORF">R1sor_019547</name>
</gene>
<organism evidence="2 3">
    <name type="scientific">Riccia sorocarpa</name>
    <dbReference type="NCBI Taxonomy" id="122646"/>
    <lineage>
        <taxon>Eukaryota</taxon>
        <taxon>Viridiplantae</taxon>
        <taxon>Streptophyta</taxon>
        <taxon>Embryophyta</taxon>
        <taxon>Marchantiophyta</taxon>
        <taxon>Marchantiopsida</taxon>
        <taxon>Marchantiidae</taxon>
        <taxon>Marchantiales</taxon>
        <taxon>Ricciaceae</taxon>
        <taxon>Riccia</taxon>
    </lineage>
</organism>
<evidence type="ECO:0000313" key="2">
    <source>
        <dbReference type="EMBL" id="KAL3701525.1"/>
    </source>
</evidence>
<feature type="region of interest" description="Disordered" evidence="1">
    <location>
        <begin position="184"/>
        <end position="251"/>
    </location>
</feature>
<proteinExistence type="predicted"/>
<sequence>MRMTVLKDLTEGSLNRLRAPDKMGTLPDDEITIQGPATAPMAYLESKIINTSSEDAKITDKRCWKWANEGTWNTLKECYTQATGTTVRNTYNMPELLEDLVSPGNLAVALLFVSYSKFTWKNRCKAVYEGKIYGTPASAVAKEAARNTKHLGRRFTSTHRISNLQKGIKDLQQVNMNIHIDRMQRRRERHSPEALFTPQMLGSGETSDESEDRRTDRTSALEGRSPRERPGQTTPEGQEDCEGKYSTGRGDRVNMLRELEILRFREFDEETVSEP</sequence>
<dbReference type="EMBL" id="JBJQOH010000001">
    <property type="protein sequence ID" value="KAL3701525.1"/>
    <property type="molecule type" value="Genomic_DNA"/>
</dbReference>
<feature type="compositionally biased region" description="Basic and acidic residues" evidence="1">
    <location>
        <begin position="211"/>
        <end position="230"/>
    </location>
</feature>
<name>A0ABD3IGM0_9MARC</name>
<dbReference type="Proteomes" id="UP001633002">
    <property type="component" value="Unassembled WGS sequence"/>
</dbReference>
<comment type="caution">
    <text evidence="2">The sequence shown here is derived from an EMBL/GenBank/DDBJ whole genome shotgun (WGS) entry which is preliminary data.</text>
</comment>
<keyword evidence="3" id="KW-1185">Reference proteome</keyword>
<evidence type="ECO:0000313" key="3">
    <source>
        <dbReference type="Proteomes" id="UP001633002"/>
    </source>
</evidence>
<reference evidence="2 3" key="1">
    <citation type="submission" date="2024-09" db="EMBL/GenBank/DDBJ databases">
        <title>Chromosome-scale assembly of Riccia sorocarpa.</title>
        <authorList>
            <person name="Paukszto L."/>
        </authorList>
    </citation>
    <scope>NUCLEOTIDE SEQUENCE [LARGE SCALE GENOMIC DNA]</scope>
    <source>
        <strain evidence="2">LP-2024</strain>
        <tissue evidence="2">Aerial parts of the thallus</tissue>
    </source>
</reference>